<dbReference type="RefSeq" id="WP_058258867.1">
    <property type="nucleotide sequence ID" value="NZ_DUPS01000032.1"/>
</dbReference>
<dbReference type="GO" id="GO:0071555">
    <property type="term" value="P:cell wall organization"/>
    <property type="evidence" value="ECO:0007669"/>
    <property type="project" value="UniProtKB-KW"/>
</dbReference>
<evidence type="ECO:0000256" key="9">
    <source>
        <dbReference type="RuleBase" id="RU004016"/>
    </source>
</evidence>
<keyword evidence="4" id="KW-0133">Cell shape</keyword>
<dbReference type="SUPFAM" id="SSF56601">
    <property type="entry name" value="beta-lactamase/transpeptidase-like"/>
    <property type="match status" value="1"/>
</dbReference>
<name>A0A0K8J868_9FIRM</name>
<feature type="active site" evidence="7">
    <location>
        <position position="240"/>
    </location>
</feature>
<comment type="similarity">
    <text evidence="1 9">Belongs to the peptidase S11 family.</text>
</comment>
<feature type="binding site" evidence="8">
    <location>
        <position position="363"/>
    </location>
    <ligand>
        <name>substrate</name>
    </ligand>
</feature>
<feature type="compositionally biased region" description="Basic and acidic residues" evidence="10">
    <location>
        <begin position="42"/>
        <end position="95"/>
    </location>
</feature>
<protein>
    <submittedName>
        <fullName evidence="12">Putative membrane protein</fullName>
    </submittedName>
</protein>
<dbReference type="OrthoDB" id="1701915at2"/>
<organism evidence="12 13">
    <name type="scientific">Herbinix luporum</name>
    <dbReference type="NCBI Taxonomy" id="1679721"/>
    <lineage>
        <taxon>Bacteria</taxon>
        <taxon>Bacillati</taxon>
        <taxon>Bacillota</taxon>
        <taxon>Clostridia</taxon>
        <taxon>Lachnospirales</taxon>
        <taxon>Lachnospiraceae</taxon>
        <taxon>Herbinix</taxon>
    </lineage>
</organism>
<dbReference type="AlphaFoldDB" id="A0A0K8J868"/>
<dbReference type="GO" id="GO:0008360">
    <property type="term" value="P:regulation of cell shape"/>
    <property type="evidence" value="ECO:0007669"/>
    <property type="project" value="UniProtKB-KW"/>
</dbReference>
<dbReference type="GO" id="GO:0009252">
    <property type="term" value="P:peptidoglycan biosynthetic process"/>
    <property type="evidence" value="ECO:0007669"/>
    <property type="project" value="UniProtKB-KW"/>
</dbReference>
<gene>
    <name evidence="12" type="ORF">SD1D_2099</name>
</gene>
<dbReference type="EMBL" id="LN879430">
    <property type="protein sequence ID" value="CUH93634.1"/>
    <property type="molecule type" value="Genomic_DNA"/>
</dbReference>
<keyword evidence="6" id="KW-0961">Cell wall biogenesis/degradation</keyword>
<feature type="active site" description="Acyl-ester intermediate" evidence="7">
    <location>
        <position position="183"/>
    </location>
</feature>
<evidence type="ECO:0000313" key="12">
    <source>
        <dbReference type="EMBL" id="CUH93634.1"/>
    </source>
</evidence>
<dbReference type="KEGG" id="hsd:SD1D_2099"/>
<evidence type="ECO:0000256" key="1">
    <source>
        <dbReference type="ARBA" id="ARBA00007164"/>
    </source>
</evidence>
<evidence type="ECO:0000256" key="2">
    <source>
        <dbReference type="ARBA" id="ARBA00022729"/>
    </source>
</evidence>
<feature type="region of interest" description="Disordered" evidence="10">
    <location>
        <begin position="42"/>
        <end position="116"/>
    </location>
</feature>
<keyword evidence="5" id="KW-0573">Peptidoglycan synthesis</keyword>
<evidence type="ECO:0000313" key="13">
    <source>
        <dbReference type="Proteomes" id="UP000196053"/>
    </source>
</evidence>
<evidence type="ECO:0000256" key="5">
    <source>
        <dbReference type="ARBA" id="ARBA00022984"/>
    </source>
</evidence>
<evidence type="ECO:0000256" key="4">
    <source>
        <dbReference type="ARBA" id="ARBA00022960"/>
    </source>
</evidence>
<evidence type="ECO:0000256" key="8">
    <source>
        <dbReference type="PIRSR" id="PIRSR618044-2"/>
    </source>
</evidence>
<dbReference type="PANTHER" id="PTHR21581:SF33">
    <property type="entry name" value="D-ALANYL-D-ALANINE CARBOXYPEPTIDASE DACB"/>
    <property type="match status" value="1"/>
</dbReference>
<feature type="active site" description="Proton acceptor" evidence="7">
    <location>
        <position position="186"/>
    </location>
</feature>
<evidence type="ECO:0000256" key="3">
    <source>
        <dbReference type="ARBA" id="ARBA00022801"/>
    </source>
</evidence>
<proteinExistence type="inferred from homology"/>
<evidence type="ECO:0000256" key="7">
    <source>
        <dbReference type="PIRSR" id="PIRSR618044-1"/>
    </source>
</evidence>
<dbReference type="PANTHER" id="PTHR21581">
    <property type="entry name" value="D-ALANYL-D-ALANINE CARBOXYPEPTIDASE"/>
    <property type="match status" value="1"/>
</dbReference>
<dbReference type="Pfam" id="PF00768">
    <property type="entry name" value="Peptidase_S11"/>
    <property type="match status" value="1"/>
</dbReference>
<sequence length="411" mass="45143">MKKKSVLGLLLLSCVITSGMFYGTMFLMRQQAYLNSEQAHLKEDNKKDSDKSIDAIIEDEKAYADARNDNKNKTEEVDSSNKDEPEDKEDPKNSEENDEDDKTDSEETLGDNVAELPDLIGDSSQVDYMKYIPEMVIDSNIKKALDIKNPSLDINAKSAILIDVNTKRVLYYKDPVVPVFPASTAKLLTALVSLELCTQDEKVTVGDELDLVASDSTVANLRKGQVLTIRNLIEGMLLPSGNDAAYVLAAYVGKKSLGNKKAGIDESVPEFIRLMNKKAKGLGAVNSCFKTPDGYDALGQYTTAYDMGMIGIAAARNKTIVEVCKQSSSTNKFLDGTEVTWRNTNALIRKDSGLYYSYCIGLKTGTTTMAGKCLISLAKKDDKQVLSVVMKSDSSGRWNDSIKLLDYGLSK</sequence>
<dbReference type="InterPro" id="IPR012338">
    <property type="entry name" value="Beta-lactam/transpept-like"/>
</dbReference>
<dbReference type="PRINTS" id="PR00725">
    <property type="entry name" value="DADACBPTASE1"/>
</dbReference>
<accession>A0A0K8J868</accession>
<reference evidence="13" key="1">
    <citation type="submission" date="2015-09" db="EMBL/GenBank/DDBJ databases">
        <authorList>
            <person name="Wibberg D."/>
        </authorList>
    </citation>
    <scope>NUCLEOTIDE SEQUENCE [LARGE SCALE GENOMIC DNA]</scope>
    <source>
        <strain evidence="13">SD1D</strain>
    </source>
</reference>
<evidence type="ECO:0000256" key="6">
    <source>
        <dbReference type="ARBA" id="ARBA00023316"/>
    </source>
</evidence>
<dbReference type="Proteomes" id="UP000196053">
    <property type="component" value="Chromosome I"/>
</dbReference>
<dbReference type="InterPro" id="IPR018044">
    <property type="entry name" value="Peptidase_S11"/>
</dbReference>
<keyword evidence="13" id="KW-1185">Reference proteome</keyword>
<feature type="compositionally biased region" description="Acidic residues" evidence="10">
    <location>
        <begin position="96"/>
        <end position="109"/>
    </location>
</feature>
<evidence type="ECO:0000256" key="10">
    <source>
        <dbReference type="SAM" id="MobiDB-lite"/>
    </source>
</evidence>
<dbReference type="GO" id="GO:0006508">
    <property type="term" value="P:proteolysis"/>
    <property type="evidence" value="ECO:0007669"/>
    <property type="project" value="InterPro"/>
</dbReference>
<keyword evidence="2" id="KW-0732">Signal</keyword>
<feature type="domain" description="Peptidase S11 D-alanyl-D-alanine carboxypeptidase A N-terminal" evidence="11">
    <location>
        <begin position="150"/>
        <end position="393"/>
    </location>
</feature>
<evidence type="ECO:0000259" key="11">
    <source>
        <dbReference type="Pfam" id="PF00768"/>
    </source>
</evidence>
<keyword evidence="3" id="KW-0378">Hydrolase</keyword>
<dbReference type="GO" id="GO:0009002">
    <property type="term" value="F:serine-type D-Ala-D-Ala carboxypeptidase activity"/>
    <property type="evidence" value="ECO:0007669"/>
    <property type="project" value="InterPro"/>
</dbReference>
<dbReference type="Gene3D" id="3.40.710.10">
    <property type="entry name" value="DD-peptidase/beta-lactamase superfamily"/>
    <property type="match status" value="1"/>
</dbReference>
<dbReference type="InterPro" id="IPR001967">
    <property type="entry name" value="Peptidase_S11_N"/>
</dbReference>